<dbReference type="InterPro" id="IPR036152">
    <property type="entry name" value="Asp/glu_Ase-like_sf"/>
</dbReference>
<dbReference type="GO" id="GO:0005524">
    <property type="term" value="F:ATP binding"/>
    <property type="evidence" value="ECO:0007669"/>
    <property type="project" value="UniProtKB-KW"/>
</dbReference>
<dbReference type="Pfam" id="PF25426">
    <property type="entry name" value="AAA_lid_BCS1"/>
    <property type="match status" value="1"/>
</dbReference>
<evidence type="ECO:0000256" key="6">
    <source>
        <dbReference type="SAM" id="Phobius"/>
    </source>
</evidence>
<dbReference type="InterPro" id="IPR027473">
    <property type="entry name" value="L-asparaginase_C"/>
</dbReference>
<name>A0A8H4NZH2_9HYPO</name>
<dbReference type="SUPFAM" id="SSF52540">
    <property type="entry name" value="P-loop containing nucleoside triphosphate hydrolases"/>
    <property type="match status" value="1"/>
</dbReference>
<dbReference type="Gene3D" id="3.40.50.40">
    <property type="match status" value="1"/>
</dbReference>
<keyword evidence="9" id="KW-1185">Reference proteome</keyword>
<evidence type="ECO:0000256" key="2">
    <source>
        <dbReference type="ARBA" id="ARBA00012920"/>
    </source>
</evidence>
<dbReference type="Gene3D" id="3.40.50.1170">
    <property type="entry name" value="L-asparaginase, N-terminal domain"/>
    <property type="match status" value="1"/>
</dbReference>
<dbReference type="EMBL" id="JAADJG010000219">
    <property type="protein sequence ID" value="KAF4451428.1"/>
    <property type="molecule type" value="Genomic_DNA"/>
</dbReference>
<dbReference type="GO" id="GO:0016887">
    <property type="term" value="F:ATP hydrolysis activity"/>
    <property type="evidence" value="ECO:0007669"/>
    <property type="project" value="InterPro"/>
</dbReference>
<dbReference type="InterPro" id="IPR006034">
    <property type="entry name" value="Asparaginase/glutaminase-like"/>
</dbReference>
<dbReference type="PANTHER" id="PTHR23070">
    <property type="entry name" value="BCS1 AAA-TYPE ATPASE"/>
    <property type="match status" value="1"/>
</dbReference>
<evidence type="ECO:0000256" key="4">
    <source>
        <dbReference type="ARBA" id="ARBA00022840"/>
    </source>
</evidence>
<dbReference type="GO" id="GO:0009066">
    <property type="term" value="P:aspartate family amino acid metabolic process"/>
    <property type="evidence" value="ECO:0007669"/>
    <property type="project" value="UniProtKB-ARBA"/>
</dbReference>
<dbReference type="EC" id="3.5.1.1" evidence="2"/>
<dbReference type="GO" id="GO:0004067">
    <property type="term" value="F:asparaginase activity"/>
    <property type="evidence" value="ECO:0007669"/>
    <property type="project" value="UniProtKB-UniRule"/>
</dbReference>
<dbReference type="Proteomes" id="UP000605986">
    <property type="component" value="Unassembled WGS sequence"/>
</dbReference>
<dbReference type="PIRSF" id="PIRSF500176">
    <property type="entry name" value="L_ASNase"/>
    <property type="match status" value="1"/>
</dbReference>
<dbReference type="Pfam" id="PF00710">
    <property type="entry name" value="Asparaginase"/>
    <property type="match status" value="1"/>
</dbReference>
<dbReference type="SMART" id="SM00870">
    <property type="entry name" value="Asparaginase"/>
    <property type="match status" value="1"/>
</dbReference>
<dbReference type="AlphaFoldDB" id="A0A8H4NZH2"/>
<dbReference type="InterPro" id="IPR003593">
    <property type="entry name" value="AAA+_ATPase"/>
</dbReference>
<feature type="active site" description="O-isoaspartyl threonine intermediate" evidence="5">
    <location>
        <position position="31"/>
    </location>
</feature>
<dbReference type="SMART" id="SM00382">
    <property type="entry name" value="AAA"/>
    <property type="match status" value="1"/>
</dbReference>
<evidence type="ECO:0000313" key="9">
    <source>
        <dbReference type="Proteomes" id="UP000605986"/>
    </source>
</evidence>
<dbReference type="SUPFAM" id="SSF53774">
    <property type="entry name" value="Glutaminase/Asparaginase"/>
    <property type="match status" value="1"/>
</dbReference>
<comment type="similarity">
    <text evidence="1">Belongs to the AAA ATPase family. BCS1 subfamily.</text>
</comment>
<feature type="transmembrane region" description="Helical" evidence="6">
    <location>
        <begin position="467"/>
        <end position="489"/>
    </location>
</feature>
<dbReference type="InterPro" id="IPR027474">
    <property type="entry name" value="L-asparaginase_N"/>
</dbReference>
<dbReference type="InterPro" id="IPR057495">
    <property type="entry name" value="AAA_lid_BCS1"/>
</dbReference>
<evidence type="ECO:0000256" key="1">
    <source>
        <dbReference type="ARBA" id="ARBA00007448"/>
    </source>
</evidence>
<keyword evidence="6" id="KW-1133">Transmembrane helix</keyword>
<evidence type="ECO:0000259" key="7">
    <source>
        <dbReference type="SMART" id="SM00382"/>
    </source>
</evidence>
<comment type="caution">
    <text evidence="8">The sequence shown here is derived from an EMBL/GenBank/DDBJ whole genome shotgun (WGS) entry which is preliminary data.</text>
</comment>
<dbReference type="Gene3D" id="3.40.50.300">
    <property type="entry name" value="P-loop containing nucleotide triphosphate hydrolases"/>
    <property type="match status" value="1"/>
</dbReference>
<evidence type="ECO:0000256" key="3">
    <source>
        <dbReference type="ARBA" id="ARBA00022741"/>
    </source>
</evidence>
<dbReference type="PIRSF" id="PIRSF001220">
    <property type="entry name" value="L-ASNase_gatD"/>
    <property type="match status" value="1"/>
</dbReference>
<reference evidence="8" key="1">
    <citation type="submission" date="2020-01" db="EMBL/GenBank/DDBJ databases">
        <title>Identification and distribution of gene clusters putatively required for synthesis of sphingolipid metabolism inhibitors in phylogenetically diverse species of the filamentous fungus Fusarium.</title>
        <authorList>
            <person name="Kim H.-S."/>
            <person name="Busman M."/>
            <person name="Brown D.W."/>
            <person name="Divon H."/>
            <person name="Uhlig S."/>
            <person name="Proctor R.H."/>
        </authorList>
    </citation>
    <scope>NUCLEOTIDE SEQUENCE</scope>
    <source>
        <strain evidence="8">NRRL 53441</strain>
    </source>
</reference>
<organism evidence="8 9">
    <name type="scientific">Fusarium austroafricanum</name>
    <dbReference type="NCBI Taxonomy" id="2364996"/>
    <lineage>
        <taxon>Eukaryota</taxon>
        <taxon>Fungi</taxon>
        <taxon>Dikarya</taxon>
        <taxon>Ascomycota</taxon>
        <taxon>Pezizomycotina</taxon>
        <taxon>Sordariomycetes</taxon>
        <taxon>Hypocreomycetidae</taxon>
        <taxon>Hypocreales</taxon>
        <taxon>Nectriaceae</taxon>
        <taxon>Fusarium</taxon>
        <taxon>Fusarium concolor species complex</taxon>
    </lineage>
</organism>
<gene>
    <name evidence="8" type="ORF">F53441_5596</name>
</gene>
<sequence>MRLSFTLVIFLFVEITFNVLSKIILLHLGGTISGAAESPTNTTHYEAGAISIEDVIQGIGEKLAQYANVIPREFMSIDSIDMRLSDMLAITQRIKEELEAPDVTGLVVTTGTSGLAEFLVHVALTVKSNKPVVVTAAFKPHTAFGADGPQNIIDAVVLASTPRWSEEYQEVAMVMGGKISLPWGIRKANGYFESRSGSLIGNVKRGKVFIKDLSDCYTTEKIDISGHSANNSLPEVSLLTVYSGFDGRLVRLAADEGARAFVVTAYDDGYIPKKAANMIKEVIEEYDISVVVAGYSPLIPVEHARVKGMIPGLDLDQRQIIYKAIPFMCGYLMITVEISPGDLVRAAEYLSTEKASWGRDTIAMLSRTSRKELEIRDKKSGQYTTFSWRSMQYPKYQSAPPEWTKLALRASRSLETLAIDSKIRDGLLADINRYLKADSMKYYHRRGIPYRQGYLFHGPPGTGKTSLIHVIASVFGLLIFCLSLCAMVLTDESLVSLTTNLPRQGILLIEDINSAGLLRTPSGSEHRVTLSGYLNATDGFSTPEGHILVITTNNRDSLDPAILRPGRVDYRVHLTNASRSQIEQLFRSNYRSYSNGDLDSMEREFAGRVPELQFSPAEIQQYLLRQEVQDSPETATVEIAAWVSERESRPEPRDM</sequence>
<evidence type="ECO:0000256" key="5">
    <source>
        <dbReference type="PIRSR" id="PIRSR001220-1"/>
    </source>
</evidence>
<feature type="domain" description="AAA+ ATPase" evidence="7">
    <location>
        <begin position="450"/>
        <end position="578"/>
    </location>
</feature>
<keyword evidence="6" id="KW-0472">Membrane</keyword>
<dbReference type="Pfam" id="PF00004">
    <property type="entry name" value="AAA"/>
    <property type="match status" value="1"/>
</dbReference>
<proteinExistence type="inferred from homology"/>
<keyword evidence="4" id="KW-0067">ATP-binding</keyword>
<evidence type="ECO:0000313" key="8">
    <source>
        <dbReference type="EMBL" id="KAF4451428.1"/>
    </source>
</evidence>
<dbReference type="InterPro" id="IPR050747">
    <property type="entry name" value="Mitochondrial_chaperone_BCS1"/>
</dbReference>
<accession>A0A8H4NZH2</accession>
<dbReference type="InterPro" id="IPR003959">
    <property type="entry name" value="ATPase_AAA_core"/>
</dbReference>
<keyword evidence="6" id="KW-0812">Transmembrane</keyword>
<dbReference type="OrthoDB" id="5091939at2759"/>
<protein>
    <recommendedName>
        <fullName evidence="2">asparaginase</fullName>
        <ecNumber evidence="2">3.5.1.1</ecNumber>
    </recommendedName>
</protein>
<dbReference type="PROSITE" id="PS51732">
    <property type="entry name" value="ASN_GLN_ASE_3"/>
    <property type="match status" value="1"/>
</dbReference>
<dbReference type="InterPro" id="IPR037152">
    <property type="entry name" value="L-asparaginase_N_sf"/>
</dbReference>
<dbReference type="InterPro" id="IPR027417">
    <property type="entry name" value="P-loop_NTPase"/>
</dbReference>
<keyword evidence="3" id="KW-0547">Nucleotide-binding</keyword>